<dbReference type="Pfam" id="PF16016">
    <property type="entry name" value="VASt"/>
    <property type="match status" value="1"/>
</dbReference>
<dbReference type="GO" id="GO:0098588">
    <property type="term" value="C:bounding membrane of organelle"/>
    <property type="evidence" value="ECO:0007669"/>
    <property type="project" value="UniProtKB-ARBA"/>
</dbReference>
<evidence type="ECO:0000256" key="4">
    <source>
        <dbReference type="ARBA" id="ARBA00023136"/>
    </source>
</evidence>
<keyword evidence="3" id="KW-1133">Transmembrane helix</keyword>
<dbReference type="SMART" id="SM00694">
    <property type="entry name" value="DysFC"/>
    <property type="match status" value="1"/>
</dbReference>
<organism evidence="8">
    <name type="scientific">Aphanomyces invadans</name>
    <dbReference type="NCBI Taxonomy" id="157072"/>
    <lineage>
        <taxon>Eukaryota</taxon>
        <taxon>Sar</taxon>
        <taxon>Stramenopiles</taxon>
        <taxon>Oomycota</taxon>
        <taxon>Saprolegniomycetes</taxon>
        <taxon>Saprolegniales</taxon>
        <taxon>Verrucalvaceae</taxon>
        <taxon>Aphanomyces</taxon>
    </lineage>
</organism>
<dbReference type="InterPro" id="IPR031968">
    <property type="entry name" value="VASt"/>
</dbReference>
<evidence type="ECO:0000256" key="3">
    <source>
        <dbReference type="ARBA" id="ARBA00022989"/>
    </source>
</evidence>
<evidence type="ECO:0000313" key="8">
    <source>
        <dbReference type="EMBL" id="ETW02078.1"/>
    </source>
</evidence>
<dbReference type="PANTHER" id="PTHR47666:SF1">
    <property type="entry name" value="PROTEIN VASCULAR ASSOCIATED DEATH 1, CHLOROPLASTIC"/>
    <property type="match status" value="1"/>
</dbReference>
<evidence type="ECO:0008006" key="9">
    <source>
        <dbReference type="Google" id="ProtNLM"/>
    </source>
</evidence>
<evidence type="ECO:0000259" key="7">
    <source>
        <dbReference type="PROSITE" id="PS51778"/>
    </source>
</evidence>
<evidence type="ECO:0000259" key="6">
    <source>
        <dbReference type="PROSITE" id="PS50003"/>
    </source>
</evidence>
<dbReference type="RefSeq" id="XP_008868683.1">
    <property type="nucleotide sequence ID" value="XM_008870461.1"/>
</dbReference>
<dbReference type="Pfam" id="PF06398">
    <property type="entry name" value="Pex24p"/>
    <property type="match status" value="1"/>
</dbReference>
<dbReference type="Gene3D" id="2.30.29.30">
    <property type="entry name" value="Pleckstrin-homology domain (PH domain)/Phosphotyrosine-binding domain (PTB)"/>
    <property type="match status" value="1"/>
</dbReference>
<dbReference type="GeneID" id="20082736"/>
<comment type="subcellular location">
    <subcellularLocation>
        <location evidence="1">Membrane</location>
    </subcellularLocation>
</comment>
<name>A0A024U8Z2_9STRA</name>
<feature type="domain" description="PH" evidence="6">
    <location>
        <begin position="95"/>
        <end position="197"/>
    </location>
</feature>
<evidence type="ECO:0000256" key="1">
    <source>
        <dbReference type="ARBA" id="ARBA00004370"/>
    </source>
</evidence>
<dbReference type="InterPro" id="IPR006614">
    <property type="entry name" value="Peroxin/Ferlin"/>
</dbReference>
<keyword evidence="4" id="KW-0472">Membrane</keyword>
<dbReference type="PROSITE" id="PS50003">
    <property type="entry name" value="PH_DOMAIN"/>
    <property type="match status" value="1"/>
</dbReference>
<reference evidence="8" key="1">
    <citation type="submission" date="2013-12" db="EMBL/GenBank/DDBJ databases">
        <title>The Genome Sequence of Aphanomyces invadans NJM9701.</title>
        <authorList>
            <consortium name="The Broad Institute Genomics Platform"/>
            <person name="Russ C."/>
            <person name="Tyler B."/>
            <person name="van West P."/>
            <person name="Dieguez-Uribeondo J."/>
            <person name="Young S.K."/>
            <person name="Zeng Q."/>
            <person name="Gargeya S."/>
            <person name="Fitzgerald M."/>
            <person name="Abouelleil A."/>
            <person name="Alvarado L."/>
            <person name="Chapman S.B."/>
            <person name="Gainer-Dewar J."/>
            <person name="Goldberg J."/>
            <person name="Griggs A."/>
            <person name="Gujja S."/>
            <person name="Hansen M."/>
            <person name="Howarth C."/>
            <person name="Imamovic A."/>
            <person name="Ireland A."/>
            <person name="Larimer J."/>
            <person name="McCowan C."/>
            <person name="Murphy C."/>
            <person name="Pearson M."/>
            <person name="Poon T.W."/>
            <person name="Priest M."/>
            <person name="Roberts A."/>
            <person name="Saif S."/>
            <person name="Shea T."/>
            <person name="Sykes S."/>
            <person name="Wortman J."/>
            <person name="Nusbaum C."/>
            <person name="Birren B."/>
        </authorList>
    </citation>
    <scope>NUCLEOTIDE SEQUENCE [LARGE SCALE GENOMIC DNA]</scope>
    <source>
        <strain evidence="8">NJM9701</strain>
    </source>
</reference>
<dbReference type="InterPro" id="IPR011993">
    <property type="entry name" value="PH-like_dom_sf"/>
</dbReference>
<dbReference type="EMBL" id="KI913961">
    <property type="protein sequence ID" value="ETW02078.1"/>
    <property type="molecule type" value="Genomic_DNA"/>
</dbReference>
<dbReference type="SUPFAM" id="SSF50729">
    <property type="entry name" value="PH domain-like"/>
    <property type="match status" value="1"/>
</dbReference>
<protein>
    <recommendedName>
        <fullName evidence="9">PH domain-containing protein</fullName>
    </recommendedName>
</protein>
<accession>A0A024U8Z2</accession>
<dbReference type="GO" id="GO:0005737">
    <property type="term" value="C:cytoplasm"/>
    <property type="evidence" value="ECO:0007669"/>
    <property type="project" value="UniProtKB-ARBA"/>
</dbReference>
<dbReference type="AlphaFoldDB" id="A0A024U8Z2"/>
<feature type="domain" description="VASt" evidence="7">
    <location>
        <begin position="402"/>
        <end position="589"/>
    </location>
</feature>
<dbReference type="VEuPathDB" id="FungiDB:H310_05686"/>
<evidence type="ECO:0000256" key="2">
    <source>
        <dbReference type="ARBA" id="ARBA00022692"/>
    </source>
</evidence>
<evidence type="ECO:0000256" key="5">
    <source>
        <dbReference type="SAM" id="MobiDB-lite"/>
    </source>
</evidence>
<dbReference type="SMART" id="SM00233">
    <property type="entry name" value="PH"/>
    <property type="match status" value="1"/>
</dbReference>
<dbReference type="Pfam" id="PF00169">
    <property type="entry name" value="PH"/>
    <property type="match status" value="1"/>
</dbReference>
<dbReference type="SMART" id="SM00693">
    <property type="entry name" value="DysFN"/>
    <property type="match status" value="1"/>
</dbReference>
<gene>
    <name evidence="8" type="ORF">H310_05686</name>
</gene>
<dbReference type="CDD" id="cd00821">
    <property type="entry name" value="PH"/>
    <property type="match status" value="1"/>
</dbReference>
<feature type="compositionally biased region" description="Low complexity" evidence="5">
    <location>
        <begin position="7"/>
        <end position="22"/>
    </location>
</feature>
<dbReference type="InterPro" id="IPR001849">
    <property type="entry name" value="PH_domain"/>
</dbReference>
<sequence length="752" mass="83263">MGDDAGSAAAPVCATPSTPPTSSTWPEVVMMASISIASLLMLVRALFGGDAYRRALKSKSSSRLLGGRKTFQSLHQQAMQNVDESVLADVQTLGDSVLDGYCTIKKGTSSSTWKKRWVVVDAYARVKYYSNAEGSRRNMAPKGTFTVLSVDIAPSTTNNSNQPTLEVRNTLGGTYFFHFDDDIKMQKWLVVLKSRAMQSAIDGRLDPLHSRGRSAPRMKHDLTVLIETFNVLAHKDTSLRSFFAVVKFKAELHDLSVIPVKQINQRSCGTTCKTVAWNESLHWAFDDHECAACEECQSVGLVGSFGGLPDLLVVNVFEVTMRVKTTKIGRVFVSLKDLFGPNGLTKSSVEASYPILASSTRLQDEKESILGTLQLKLDYTASSLVDATAAAITPFLTSAPGDLELLGEFDLDFPLVELLDTYYADSASTGGEGGAPSNPVWAQYRKERGDTEVEAHRWEESIAHGGFVRIVTFRSLTHAPIGPASTMTTNTWHCTGYDWVTKDPAPSEVTFQTKVQLHDIPYGDIFTVEHSMILTKTASNGIAVKVFLAIPFSSGCMFKSKILSQTKTATYESYVLWFRLLKEMHNQGDATGSTTPPPGAGLNAAALAKMRTSLVRMSSIVDEEVALEEIFENQRMHIFGKWGPNYLWPTDRPRFSNRQGDKELSFNKVECPRHWTWTSEWKVDMKYTECDEEGWSYATDFPRFKYHLAKGKSNARKAGSSVRRRRWVRTMCLDHDAADSTKPSIAAESPVP</sequence>
<dbReference type="OrthoDB" id="67700at2759"/>
<dbReference type="PANTHER" id="PTHR47666">
    <property type="entry name" value="PROTEIN VASCULAR ASSOCIATED DEATH 1, CHLOROPLASTIC"/>
    <property type="match status" value="1"/>
</dbReference>
<proteinExistence type="predicted"/>
<dbReference type="PROSITE" id="PS51778">
    <property type="entry name" value="VAST"/>
    <property type="match status" value="1"/>
</dbReference>
<keyword evidence="2" id="KW-0812">Transmembrane</keyword>
<dbReference type="STRING" id="157072.A0A024U8Z2"/>
<feature type="region of interest" description="Disordered" evidence="5">
    <location>
        <begin position="1"/>
        <end position="22"/>
    </location>
</feature>
<dbReference type="InterPro" id="IPR010482">
    <property type="entry name" value="TECPR1-like_DysF"/>
</dbReference>